<keyword evidence="4 6" id="KW-1133">Transmembrane helix</keyword>
<keyword evidence="3 6" id="KW-0812">Transmembrane</keyword>
<keyword evidence="5 6" id="KW-0472">Membrane</keyword>
<evidence type="ECO:0000256" key="5">
    <source>
        <dbReference type="ARBA" id="ARBA00023136"/>
    </source>
</evidence>
<dbReference type="InterPro" id="IPR050250">
    <property type="entry name" value="Macrolide_Exporter_MacB"/>
</dbReference>
<evidence type="ECO:0000256" key="4">
    <source>
        <dbReference type="ARBA" id="ARBA00022989"/>
    </source>
</evidence>
<dbReference type="InterPro" id="IPR025857">
    <property type="entry name" value="MacB_PCD"/>
</dbReference>
<dbReference type="InterPro" id="IPR003838">
    <property type="entry name" value="ABC3_permease_C"/>
</dbReference>
<feature type="domain" description="MacB-like periplasmic core" evidence="8">
    <location>
        <begin position="21"/>
        <end position="233"/>
    </location>
</feature>
<feature type="transmembrane region" description="Helical" evidence="6">
    <location>
        <begin position="743"/>
        <end position="773"/>
    </location>
</feature>
<feature type="transmembrane region" description="Helical" evidence="6">
    <location>
        <begin position="20"/>
        <end position="41"/>
    </location>
</feature>
<evidence type="ECO:0000259" key="8">
    <source>
        <dbReference type="Pfam" id="PF12704"/>
    </source>
</evidence>
<dbReference type="Proteomes" id="UP000198916">
    <property type="component" value="Unassembled WGS sequence"/>
</dbReference>
<evidence type="ECO:0000256" key="6">
    <source>
        <dbReference type="SAM" id="Phobius"/>
    </source>
</evidence>
<evidence type="ECO:0000256" key="2">
    <source>
        <dbReference type="ARBA" id="ARBA00022475"/>
    </source>
</evidence>
<evidence type="ECO:0000259" key="7">
    <source>
        <dbReference type="Pfam" id="PF02687"/>
    </source>
</evidence>
<feature type="transmembrane region" description="Helical" evidence="6">
    <location>
        <begin position="450"/>
        <end position="475"/>
    </location>
</feature>
<dbReference type="Pfam" id="PF02687">
    <property type="entry name" value="FtsX"/>
    <property type="match status" value="2"/>
</dbReference>
<dbReference type="PANTHER" id="PTHR30572">
    <property type="entry name" value="MEMBRANE COMPONENT OF TRANSPORTER-RELATED"/>
    <property type="match status" value="1"/>
</dbReference>
<comment type="subcellular location">
    <subcellularLocation>
        <location evidence="1">Cell membrane</location>
        <topology evidence="1">Multi-pass membrane protein</topology>
    </subcellularLocation>
</comment>
<dbReference type="STRING" id="332977.SAMN05421740_106178"/>
<dbReference type="PANTHER" id="PTHR30572:SF18">
    <property type="entry name" value="ABC-TYPE MACROLIDE FAMILY EXPORT SYSTEM PERMEASE COMPONENT 2"/>
    <property type="match status" value="1"/>
</dbReference>
<evidence type="ECO:0000256" key="3">
    <source>
        <dbReference type="ARBA" id="ARBA00022692"/>
    </source>
</evidence>
<evidence type="ECO:0000256" key="1">
    <source>
        <dbReference type="ARBA" id="ARBA00004651"/>
    </source>
</evidence>
<evidence type="ECO:0000313" key="10">
    <source>
        <dbReference type="Proteomes" id="UP000198916"/>
    </source>
</evidence>
<dbReference type="AlphaFoldDB" id="A0A1H7R0G4"/>
<dbReference type="EMBL" id="FNZR01000006">
    <property type="protein sequence ID" value="SEL53047.1"/>
    <property type="molecule type" value="Genomic_DNA"/>
</dbReference>
<evidence type="ECO:0000313" key="9">
    <source>
        <dbReference type="EMBL" id="SEL53047.1"/>
    </source>
</evidence>
<accession>A0A1H7R0G4</accession>
<keyword evidence="2" id="KW-1003">Cell membrane</keyword>
<dbReference type="OrthoDB" id="1451596at2"/>
<feature type="transmembrane region" description="Helical" evidence="6">
    <location>
        <begin position="310"/>
        <end position="333"/>
    </location>
</feature>
<feature type="transmembrane region" description="Helical" evidence="6">
    <location>
        <begin position="793"/>
        <end position="813"/>
    </location>
</feature>
<sequence>MLNNYFKTAWRSLWANNVYAAINIAGLSIGLTVVVLVLLYINRERSYDRWDTRLEQIYRVGVSERTEDGLEQSPSVQYPLGTFLAEECPEVELTSRVRVPYGETLVAVDGQEFYETKAISADSNFFALFPYRFIHGNGRTALSQPNTAVITKAMSTKLFGDADPIGKRLAINLQEHYTITGVIEKQGPSHLDFNICLSYHSTHFAANWFMRNHDTYVRLNPTVSRAALEEKATKHYALHYAASYTDGSAGTTVNTVDPVHWLAEQHGISGLGVFFEPVGDIHLRPIGFEAWSAQQAVYDFNPTNQRPVTIFSLVALLVLLLACVNYTNMAIAQGGKRAKESGVRKVMGASRQQLIYQFLAESFIQCVFAVLLAVAMVAILVSAINNTFGLKLVFWNAFDAQQNWQLVGQLVGVLLATTLLSGMYPAFVLSQYKPVRVLNGDITKTVKGRWLRNGLLVFQYSIASCFIISVIIIALQLRFMRNHDAGFDTDQVLRIEVTHTKLFPGQADDRSVFVKQELLRLPGVKTVSTGQLYPGLPYSDAVQTAVYDGGQQLAMQFGLVNFDYFNVMGMPIVEGRDFSTAFARDTIDAAVINETAARKMGWQDPVGKTVGFLGMEYRVIGVLKDSHLSGYENEVLPQLYMMGVDEPRNFSGHQFVFVKIDGRQAQQALQAVTTFWKMLEPELPVRYSWLDDDFARLLEKHERFAVLTSWLTGAALGIAVMGIFALSAFSIQQRTKEIGIRKVLGASVAGIVRLLSTGFVKLVIMAIAIASPIAWWMMNKWLEDFAYRIDIEWWMFATAGMAALIIALLTLSWQAVRAAVANPVESLRDE</sequence>
<dbReference type="GO" id="GO:0022857">
    <property type="term" value="F:transmembrane transporter activity"/>
    <property type="evidence" value="ECO:0007669"/>
    <property type="project" value="TreeGrafter"/>
</dbReference>
<feature type="domain" description="ABC3 transporter permease C-terminal" evidence="7">
    <location>
        <begin position="313"/>
        <end position="431"/>
    </location>
</feature>
<feature type="domain" description="ABC3 transporter permease C-terminal" evidence="7">
    <location>
        <begin position="714"/>
        <end position="819"/>
    </location>
</feature>
<gene>
    <name evidence="9" type="ORF">SAMN05421740_106178</name>
</gene>
<reference evidence="10" key="1">
    <citation type="submission" date="2016-10" db="EMBL/GenBank/DDBJ databases">
        <authorList>
            <person name="Varghese N."/>
            <person name="Submissions S."/>
        </authorList>
    </citation>
    <scope>NUCLEOTIDE SEQUENCE [LARGE SCALE GENOMIC DNA]</scope>
    <source>
        <strain evidence="10">Jip14</strain>
    </source>
</reference>
<feature type="transmembrane region" description="Helical" evidence="6">
    <location>
        <begin position="354"/>
        <end position="384"/>
    </location>
</feature>
<name>A0A1H7R0G4_9SPHI</name>
<organism evidence="9 10">
    <name type="scientific">Parapedobacter koreensis</name>
    <dbReference type="NCBI Taxonomy" id="332977"/>
    <lineage>
        <taxon>Bacteria</taxon>
        <taxon>Pseudomonadati</taxon>
        <taxon>Bacteroidota</taxon>
        <taxon>Sphingobacteriia</taxon>
        <taxon>Sphingobacteriales</taxon>
        <taxon>Sphingobacteriaceae</taxon>
        <taxon>Parapedobacter</taxon>
    </lineage>
</organism>
<keyword evidence="10" id="KW-1185">Reference proteome</keyword>
<feature type="domain" description="MacB-like periplasmic core" evidence="8">
    <location>
        <begin position="462"/>
        <end position="672"/>
    </location>
</feature>
<feature type="transmembrane region" description="Helical" evidence="6">
    <location>
        <begin position="404"/>
        <end position="429"/>
    </location>
</feature>
<dbReference type="RefSeq" id="WP_090606755.1">
    <property type="nucleotide sequence ID" value="NZ_FNZR01000006.1"/>
</dbReference>
<feature type="transmembrane region" description="Helical" evidence="6">
    <location>
        <begin position="710"/>
        <end position="731"/>
    </location>
</feature>
<dbReference type="Pfam" id="PF12704">
    <property type="entry name" value="MacB_PCD"/>
    <property type="match status" value="2"/>
</dbReference>
<dbReference type="GO" id="GO:0005886">
    <property type="term" value="C:plasma membrane"/>
    <property type="evidence" value="ECO:0007669"/>
    <property type="project" value="UniProtKB-SubCell"/>
</dbReference>
<protein>
    <submittedName>
        <fullName evidence="9">Putative ABC transport system permease protein</fullName>
    </submittedName>
</protein>
<proteinExistence type="predicted"/>